<evidence type="ECO:0000313" key="2">
    <source>
        <dbReference type="Proteomes" id="UP000023152"/>
    </source>
</evidence>
<comment type="caution">
    <text evidence="1">The sequence shown here is derived from an EMBL/GenBank/DDBJ whole genome shotgun (WGS) entry which is preliminary data.</text>
</comment>
<organism evidence="1 2">
    <name type="scientific">Reticulomyxa filosa</name>
    <dbReference type="NCBI Taxonomy" id="46433"/>
    <lineage>
        <taxon>Eukaryota</taxon>
        <taxon>Sar</taxon>
        <taxon>Rhizaria</taxon>
        <taxon>Retaria</taxon>
        <taxon>Foraminifera</taxon>
        <taxon>Monothalamids</taxon>
        <taxon>Reticulomyxidae</taxon>
        <taxon>Reticulomyxa</taxon>
    </lineage>
</organism>
<keyword evidence="2" id="KW-1185">Reference proteome</keyword>
<protein>
    <submittedName>
        <fullName evidence="1">Uncharacterized protein</fullName>
    </submittedName>
</protein>
<evidence type="ECO:0000313" key="1">
    <source>
        <dbReference type="EMBL" id="ETO01976.1"/>
    </source>
</evidence>
<dbReference type="EMBL" id="ASPP01036974">
    <property type="protein sequence ID" value="ETO01976.1"/>
    <property type="molecule type" value="Genomic_DNA"/>
</dbReference>
<feature type="non-terminal residue" evidence="1">
    <location>
        <position position="1"/>
    </location>
</feature>
<dbReference type="AlphaFoldDB" id="X6LKU7"/>
<gene>
    <name evidence="1" type="ORF">RFI_35463</name>
</gene>
<name>X6LKU7_RETFI</name>
<accession>X6LKU7</accession>
<reference evidence="1 2" key="1">
    <citation type="journal article" date="2013" name="Curr. Biol.">
        <title>The Genome of the Foraminiferan Reticulomyxa filosa.</title>
        <authorList>
            <person name="Glockner G."/>
            <person name="Hulsmann N."/>
            <person name="Schleicher M."/>
            <person name="Noegel A.A."/>
            <person name="Eichinger L."/>
            <person name="Gallinger C."/>
            <person name="Pawlowski J."/>
            <person name="Sierra R."/>
            <person name="Euteneuer U."/>
            <person name="Pillet L."/>
            <person name="Moustafa A."/>
            <person name="Platzer M."/>
            <person name="Groth M."/>
            <person name="Szafranski K."/>
            <person name="Schliwa M."/>
        </authorList>
    </citation>
    <scope>NUCLEOTIDE SEQUENCE [LARGE SCALE GENOMIC DNA]</scope>
</reference>
<dbReference type="Proteomes" id="UP000023152">
    <property type="component" value="Unassembled WGS sequence"/>
</dbReference>
<sequence>QSPAQREQDLLNDPLGQAPLLFLALDILHSRTEEAKKPDAMIAALRRVIATNLTLRNELVKRGANALKQSVDGTIKELVETQHKEQQSLEMARKRWLQELTLEKQTQTTVVDDDTETKQIAKVDEIKNEEIDILRI</sequence>
<proteinExistence type="predicted"/>